<dbReference type="EMBL" id="DS566001">
    <property type="status" value="NOT_ANNOTATED_CDS"/>
    <property type="molecule type" value="Genomic_DNA"/>
</dbReference>
<dbReference type="VEuPathDB" id="FungiDB:KRP22_2440"/>
<reference evidence="2" key="1">
    <citation type="journal article" date="2006" name="Science">
        <title>Phytophthora genome sequences uncover evolutionary origins and mechanisms of pathogenesis.</title>
        <authorList>
            <person name="Tyler B.M."/>
            <person name="Tripathy S."/>
            <person name="Zhang X."/>
            <person name="Dehal P."/>
            <person name="Jiang R.H."/>
            <person name="Aerts A."/>
            <person name="Arredondo F.D."/>
            <person name="Baxter L."/>
            <person name="Bensasson D."/>
            <person name="Beynon J.L."/>
            <person name="Chapman J."/>
            <person name="Damasceno C.M."/>
            <person name="Dorrance A.E."/>
            <person name="Dou D."/>
            <person name="Dickerman A.W."/>
            <person name="Dubchak I.L."/>
            <person name="Garbelotto M."/>
            <person name="Gijzen M."/>
            <person name="Gordon S.G."/>
            <person name="Govers F."/>
            <person name="Grunwald N.J."/>
            <person name="Huang W."/>
            <person name="Ivors K.L."/>
            <person name="Jones R.W."/>
            <person name="Kamoun S."/>
            <person name="Krampis K."/>
            <person name="Lamour K.H."/>
            <person name="Lee M.K."/>
            <person name="McDonald W.H."/>
            <person name="Medina M."/>
            <person name="Meijer H.J."/>
            <person name="Nordberg E.K."/>
            <person name="Maclean D.J."/>
            <person name="Ospina-Giraldo M.D."/>
            <person name="Morris P.F."/>
            <person name="Phuntumart V."/>
            <person name="Putnam N.H."/>
            <person name="Rash S."/>
            <person name="Rose J.K."/>
            <person name="Sakihama Y."/>
            <person name="Salamov A.A."/>
            <person name="Savidor A."/>
            <person name="Scheuring C.F."/>
            <person name="Smith B.M."/>
            <person name="Sobral B.W."/>
            <person name="Terry A."/>
            <person name="Torto-Alalibo T.A."/>
            <person name="Win J."/>
            <person name="Xu Z."/>
            <person name="Zhang H."/>
            <person name="Grigoriev I.V."/>
            <person name="Rokhsar D.S."/>
            <person name="Boore J.L."/>
        </authorList>
    </citation>
    <scope>NUCLEOTIDE SEQUENCE [LARGE SCALE GENOMIC DNA]</scope>
    <source>
        <strain evidence="2">Pr102</strain>
    </source>
</reference>
<dbReference type="InParanoid" id="H3GDS9"/>
<dbReference type="AlphaFoldDB" id="H3GDS9"/>
<dbReference type="eggNOG" id="ENOG502SKKM">
    <property type="taxonomic scope" value="Eukaryota"/>
</dbReference>
<evidence type="ECO:0000313" key="2">
    <source>
        <dbReference type="Proteomes" id="UP000005238"/>
    </source>
</evidence>
<dbReference type="HOGENOM" id="CLU_047340_0_0_1"/>
<accession>H3GDS9</accession>
<dbReference type="OMA" id="CENESHA"/>
<keyword evidence="2" id="KW-1185">Reference proteome</keyword>
<dbReference type="Proteomes" id="UP000005238">
    <property type="component" value="Unassembled WGS sequence"/>
</dbReference>
<proteinExistence type="predicted"/>
<evidence type="ECO:0000313" key="1">
    <source>
        <dbReference type="EnsemblProtists" id="Phyra73741"/>
    </source>
</evidence>
<protein>
    <submittedName>
        <fullName evidence="1">Uncharacterized protein</fullName>
    </submittedName>
</protein>
<organism evidence="1 2">
    <name type="scientific">Phytophthora ramorum</name>
    <name type="common">Sudden oak death agent</name>
    <dbReference type="NCBI Taxonomy" id="164328"/>
    <lineage>
        <taxon>Eukaryota</taxon>
        <taxon>Sar</taxon>
        <taxon>Stramenopiles</taxon>
        <taxon>Oomycota</taxon>
        <taxon>Peronosporomycetes</taxon>
        <taxon>Peronosporales</taxon>
        <taxon>Peronosporaceae</taxon>
        <taxon>Phytophthora</taxon>
    </lineage>
</organism>
<sequence length="353" mass="40480">MVKFRVRKKEEADHLRSEHRMLERVMKRFLRTLEKEASLKPMHVGIGAHCTTNRMHELVAETEAVRKQNMALLKVIERHKFSHQLFVDRAQLESNTPDSPLLASCGDDGWWVHFPAGIPSFYYRPLSPAEVEATANPFNASFSTDLPETSLAGNFLGWNVYRELDVLDEASEKEVVSRVRFTKRLRCSIDTAAEVSSLREDELRPLLATPSAWNSNERHKVSSQVLQEVDPECRVMVHNIAGSTNIRYVFLARSAQWKLHGGKRKMAFSMMTNDSKANKMNRDAEVVERNVEWLAQGWAYFTITEVADNAIDVVYEQCSRCENESHAGLLMAQWAQVIVRWEQIIVPFNMLST</sequence>
<reference evidence="1" key="2">
    <citation type="submission" date="2015-06" db="UniProtKB">
        <authorList>
            <consortium name="EnsemblProtists"/>
        </authorList>
    </citation>
    <scope>IDENTIFICATION</scope>
    <source>
        <strain evidence="1">Pr102</strain>
    </source>
</reference>
<dbReference type="VEuPathDB" id="FungiDB:KRP23_4330"/>
<dbReference type="EnsemblProtists" id="Phyra73741">
    <property type="protein sequence ID" value="Phyra73741"/>
    <property type="gene ID" value="Phyra73741"/>
</dbReference>
<name>H3GDS9_PHYRM</name>